<dbReference type="Pfam" id="PF20431">
    <property type="entry name" value="E_motif"/>
    <property type="match status" value="1"/>
</dbReference>
<dbReference type="EMBL" id="JBBPBK010000006">
    <property type="protein sequence ID" value="KAK9283661.1"/>
    <property type="molecule type" value="Genomic_DNA"/>
</dbReference>
<dbReference type="Proteomes" id="UP001415857">
    <property type="component" value="Unassembled WGS sequence"/>
</dbReference>
<feature type="repeat" description="PPR" evidence="2">
    <location>
        <begin position="383"/>
        <end position="417"/>
    </location>
</feature>
<evidence type="ECO:0000256" key="2">
    <source>
        <dbReference type="PROSITE-ProRule" id="PRU00708"/>
    </source>
</evidence>
<dbReference type="Pfam" id="PF01535">
    <property type="entry name" value="PPR"/>
    <property type="match status" value="5"/>
</dbReference>
<name>A0AAP0X061_LIQFO</name>
<dbReference type="InterPro" id="IPR011990">
    <property type="entry name" value="TPR-like_helical_dom_sf"/>
</dbReference>
<feature type="repeat" description="PPR" evidence="2">
    <location>
        <begin position="189"/>
        <end position="219"/>
    </location>
</feature>
<dbReference type="PANTHER" id="PTHR47926:SF537">
    <property type="entry name" value="PENTACOTRIPEPTIDE-REPEAT REGION OF PRORP DOMAIN-CONTAINING PROTEIN"/>
    <property type="match status" value="1"/>
</dbReference>
<gene>
    <name evidence="3" type="ORF">L1049_011911</name>
</gene>
<keyword evidence="1" id="KW-0677">Repeat</keyword>
<feature type="repeat" description="PPR" evidence="2">
    <location>
        <begin position="282"/>
        <end position="316"/>
    </location>
</feature>
<evidence type="ECO:0008006" key="5">
    <source>
        <dbReference type="Google" id="ProtNLM"/>
    </source>
</evidence>
<dbReference type="InterPro" id="IPR046848">
    <property type="entry name" value="E_motif"/>
</dbReference>
<dbReference type="PANTHER" id="PTHR47926">
    <property type="entry name" value="PENTATRICOPEPTIDE REPEAT-CONTAINING PROTEIN"/>
    <property type="match status" value="1"/>
</dbReference>
<dbReference type="InterPro" id="IPR046960">
    <property type="entry name" value="PPR_At4g14850-like_plant"/>
</dbReference>
<keyword evidence="4" id="KW-1185">Reference proteome</keyword>
<evidence type="ECO:0000313" key="3">
    <source>
        <dbReference type="EMBL" id="KAK9283661.1"/>
    </source>
</evidence>
<feature type="repeat" description="PPR" evidence="2">
    <location>
        <begin position="520"/>
        <end position="554"/>
    </location>
</feature>
<evidence type="ECO:0000256" key="1">
    <source>
        <dbReference type="ARBA" id="ARBA00022737"/>
    </source>
</evidence>
<dbReference type="Pfam" id="PF13041">
    <property type="entry name" value="PPR_2"/>
    <property type="match status" value="3"/>
</dbReference>
<evidence type="ECO:0000313" key="4">
    <source>
        <dbReference type="Proteomes" id="UP001415857"/>
    </source>
</evidence>
<dbReference type="FunFam" id="1.25.40.10:FF:000348">
    <property type="entry name" value="Pentatricopeptide repeat-containing protein chloroplastic"/>
    <property type="match status" value="1"/>
</dbReference>
<organism evidence="3 4">
    <name type="scientific">Liquidambar formosana</name>
    <name type="common">Formosan gum</name>
    <dbReference type="NCBI Taxonomy" id="63359"/>
    <lineage>
        <taxon>Eukaryota</taxon>
        <taxon>Viridiplantae</taxon>
        <taxon>Streptophyta</taxon>
        <taxon>Embryophyta</taxon>
        <taxon>Tracheophyta</taxon>
        <taxon>Spermatophyta</taxon>
        <taxon>Magnoliopsida</taxon>
        <taxon>eudicotyledons</taxon>
        <taxon>Gunneridae</taxon>
        <taxon>Pentapetalae</taxon>
        <taxon>Saxifragales</taxon>
        <taxon>Altingiaceae</taxon>
        <taxon>Liquidambar</taxon>
    </lineage>
</organism>
<feature type="repeat" description="PPR" evidence="2">
    <location>
        <begin position="88"/>
        <end position="122"/>
    </location>
</feature>
<dbReference type="GO" id="GO:0003723">
    <property type="term" value="F:RNA binding"/>
    <property type="evidence" value="ECO:0007669"/>
    <property type="project" value="InterPro"/>
</dbReference>
<dbReference type="NCBIfam" id="TIGR00756">
    <property type="entry name" value="PPR"/>
    <property type="match status" value="7"/>
</dbReference>
<comment type="caution">
    <text evidence="3">The sequence shown here is derived from an EMBL/GenBank/DDBJ whole genome shotgun (WGS) entry which is preliminary data.</text>
</comment>
<dbReference type="GO" id="GO:0009451">
    <property type="term" value="P:RNA modification"/>
    <property type="evidence" value="ECO:0007669"/>
    <property type="project" value="InterPro"/>
</dbReference>
<dbReference type="InterPro" id="IPR002885">
    <property type="entry name" value="PPR_rpt"/>
</dbReference>
<reference evidence="3 4" key="1">
    <citation type="journal article" date="2024" name="Plant J.">
        <title>Genome sequences and population genomics reveal climatic adaptation and genomic divergence between two closely related sweetgum species.</title>
        <authorList>
            <person name="Xu W.Q."/>
            <person name="Ren C.Q."/>
            <person name="Zhang X.Y."/>
            <person name="Comes H.P."/>
            <person name="Liu X.H."/>
            <person name="Li Y.G."/>
            <person name="Kettle C.J."/>
            <person name="Jalonen R."/>
            <person name="Gaisberger H."/>
            <person name="Ma Y.Z."/>
            <person name="Qiu Y.X."/>
        </authorList>
    </citation>
    <scope>NUCLEOTIDE SEQUENCE [LARGE SCALE GENOMIC DNA]</scope>
    <source>
        <strain evidence="3">Hangzhou</strain>
    </source>
</reference>
<dbReference type="PROSITE" id="PS51375">
    <property type="entry name" value="PPR"/>
    <property type="match status" value="6"/>
</dbReference>
<dbReference type="SUPFAM" id="SSF48452">
    <property type="entry name" value="TPR-like"/>
    <property type="match status" value="1"/>
</dbReference>
<dbReference type="Gene3D" id="1.25.40.10">
    <property type="entry name" value="Tetratricopeptide repeat domain"/>
    <property type="match status" value="4"/>
</dbReference>
<sequence>MASLAPPCIPLQTHTFDSDSTQKRTEEWLFTSLKSPRTPTQLKSLHAHVIKTNLAQNDLVLGQLLLCSSLSDSTNYARRVFDSIPQPKPFFYNAMLKGYSQTGQPREAIRLYSLLRANSVASDSYTFAVVLRSASLLGLIPVGEEVHGLVLKMGFDCNLIVQTALIDMYCACGFSSYARLVFDRIINKDVICWNTMISGYVKCAEFGRAREVFDEMPTRSVSSWNIMVDMYCECRDIENARRLFDEMPDRDVVSWNAMISAYAKIGQCEDVRWLFDKMPKKNVVSWNLVISCYVHNGRFVEALELFRTMQVSDVMPNEVTVVAVLPACGHLGALDLGQWIHGYISRSQIKMDLYVNTALINMFGKCGSVEEALMVFDSAIEKDTFLYNTMIDVLAMHGKAEAAFGIFENMRGAGIKPNDVTFVGLLKACSHVGLVNNGMKYFKMMTEEYGLIPKVEHFGCIVDLLGRSGYLKEAHELIKHMPMEPHPILLASLLSACRLHKNVRLAEEVALQLVELEPENCGNYVLLSSIYSKAGRWDEAAKLRRMMKDKGIMKKPGCSSIEVNNGVQEFFAGDRDHPQFNEIMEMLDQIS</sequence>
<protein>
    <recommendedName>
        <fullName evidence="5">Chlororespiratory reduction 4</fullName>
    </recommendedName>
</protein>
<feature type="repeat" description="PPR" evidence="2">
    <location>
        <begin position="220"/>
        <end position="254"/>
    </location>
</feature>
<proteinExistence type="predicted"/>
<accession>A0AAP0X061</accession>
<dbReference type="AlphaFoldDB" id="A0AAP0X061"/>
<dbReference type="FunFam" id="1.25.40.10:FF:000184">
    <property type="entry name" value="Pentatricopeptide repeat-containing protein, chloroplastic"/>
    <property type="match status" value="1"/>
</dbReference>